<dbReference type="AlphaFoldDB" id="A0A4U1FM52"/>
<gene>
    <name evidence="1" type="ORF">EI555_017896</name>
</gene>
<sequence>CNPWDPRHPLSPGLANTVFCGVSHFCELAQQKHEGTDHLFKMQNQCGSCTLLQNMQKPSQEEWSETLEKTLN</sequence>
<evidence type="ECO:0000313" key="2">
    <source>
        <dbReference type="Proteomes" id="UP000308365"/>
    </source>
</evidence>
<accession>A0A4U1FM52</accession>
<feature type="non-terminal residue" evidence="1">
    <location>
        <position position="1"/>
    </location>
</feature>
<organism evidence="1 2">
    <name type="scientific">Monodon monoceros</name>
    <name type="common">Narwhal</name>
    <name type="synonym">Ceratodon monodon</name>
    <dbReference type="NCBI Taxonomy" id="40151"/>
    <lineage>
        <taxon>Eukaryota</taxon>
        <taxon>Metazoa</taxon>
        <taxon>Chordata</taxon>
        <taxon>Craniata</taxon>
        <taxon>Vertebrata</taxon>
        <taxon>Euteleostomi</taxon>
        <taxon>Mammalia</taxon>
        <taxon>Eutheria</taxon>
        <taxon>Laurasiatheria</taxon>
        <taxon>Artiodactyla</taxon>
        <taxon>Whippomorpha</taxon>
        <taxon>Cetacea</taxon>
        <taxon>Odontoceti</taxon>
        <taxon>Monodontidae</taxon>
        <taxon>Monodon</taxon>
    </lineage>
</organism>
<dbReference type="InterPro" id="IPR012347">
    <property type="entry name" value="Ferritin-like"/>
</dbReference>
<dbReference type="Proteomes" id="UP000308365">
    <property type="component" value="Unassembled WGS sequence"/>
</dbReference>
<proteinExistence type="predicted"/>
<evidence type="ECO:0000313" key="1">
    <source>
        <dbReference type="EMBL" id="TKC50767.1"/>
    </source>
</evidence>
<comment type="caution">
    <text evidence="1">The sequence shown here is derived from an EMBL/GenBank/DDBJ whole genome shotgun (WGS) entry which is preliminary data.</text>
</comment>
<dbReference type="EMBL" id="RWIC01000072">
    <property type="protein sequence ID" value="TKC50767.1"/>
    <property type="molecule type" value="Genomic_DNA"/>
</dbReference>
<name>A0A4U1FM52_MONMO</name>
<reference evidence="2" key="1">
    <citation type="journal article" date="2019" name="IScience">
        <title>Narwhal Genome Reveals Long-Term Low Genetic Diversity despite Current Large Abundance Size.</title>
        <authorList>
            <person name="Westbury M.V."/>
            <person name="Petersen B."/>
            <person name="Garde E."/>
            <person name="Heide-Jorgensen M.P."/>
            <person name="Lorenzen E.D."/>
        </authorList>
    </citation>
    <scope>NUCLEOTIDE SEQUENCE [LARGE SCALE GENOMIC DNA]</scope>
</reference>
<dbReference type="InterPro" id="IPR009078">
    <property type="entry name" value="Ferritin-like_SF"/>
</dbReference>
<dbReference type="SUPFAM" id="SSF47240">
    <property type="entry name" value="Ferritin-like"/>
    <property type="match status" value="1"/>
</dbReference>
<dbReference type="Gene3D" id="1.20.1260.10">
    <property type="match status" value="1"/>
</dbReference>
<protein>
    <submittedName>
        <fullName evidence="1">Uncharacterized protein</fullName>
    </submittedName>
</protein>